<evidence type="ECO:0000313" key="1">
    <source>
        <dbReference type="EMBL" id="EIE80232.1"/>
    </source>
</evidence>
<gene>
    <name evidence="1" type="ORF">RO3G_04937</name>
</gene>
<proteinExistence type="predicted"/>
<protein>
    <submittedName>
        <fullName evidence="1">Uncharacterized protein</fullName>
    </submittedName>
</protein>
<evidence type="ECO:0000313" key="2">
    <source>
        <dbReference type="Proteomes" id="UP000009138"/>
    </source>
</evidence>
<keyword evidence="2" id="KW-1185">Reference proteome</keyword>
<accession>I1BVK2</accession>
<dbReference type="RefSeq" id="XP_067515628.1">
    <property type="nucleotide sequence ID" value="XM_067659527.1"/>
</dbReference>
<name>I1BVK2_RHIO9</name>
<reference evidence="1 2" key="1">
    <citation type="journal article" date="2009" name="PLoS Genet.">
        <title>Genomic analysis of the basal lineage fungus Rhizopus oryzae reveals a whole-genome duplication.</title>
        <authorList>
            <person name="Ma L.-J."/>
            <person name="Ibrahim A.S."/>
            <person name="Skory C."/>
            <person name="Grabherr M.G."/>
            <person name="Burger G."/>
            <person name="Butler M."/>
            <person name="Elias M."/>
            <person name="Idnurm A."/>
            <person name="Lang B.F."/>
            <person name="Sone T."/>
            <person name="Abe A."/>
            <person name="Calvo S.E."/>
            <person name="Corrochano L.M."/>
            <person name="Engels R."/>
            <person name="Fu J."/>
            <person name="Hansberg W."/>
            <person name="Kim J.-M."/>
            <person name="Kodira C.D."/>
            <person name="Koehrsen M.J."/>
            <person name="Liu B."/>
            <person name="Miranda-Saavedra D."/>
            <person name="O'Leary S."/>
            <person name="Ortiz-Castellanos L."/>
            <person name="Poulter R."/>
            <person name="Rodriguez-Romero J."/>
            <person name="Ruiz-Herrera J."/>
            <person name="Shen Y.-Q."/>
            <person name="Zeng Q."/>
            <person name="Galagan J."/>
            <person name="Birren B.W."/>
            <person name="Cuomo C.A."/>
            <person name="Wickes B.L."/>
        </authorList>
    </citation>
    <scope>NUCLEOTIDE SEQUENCE [LARGE SCALE GENOMIC DNA]</scope>
    <source>
        <strain evidence="2">RA 99-880 / ATCC MYA-4621 / FGSC 9543 / NRRL 43880</strain>
    </source>
</reference>
<dbReference type="AlphaFoldDB" id="I1BVK2"/>
<dbReference type="GeneID" id="93611908"/>
<dbReference type="Proteomes" id="UP000009138">
    <property type="component" value="Unassembled WGS sequence"/>
</dbReference>
<dbReference type="EMBL" id="CH476734">
    <property type="protein sequence ID" value="EIE80232.1"/>
    <property type="molecule type" value="Genomic_DNA"/>
</dbReference>
<dbReference type="VEuPathDB" id="FungiDB:RO3G_04937"/>
<organism evidence="1 2">
    <name type="scientific">Rhizopus delemar (strain RA 99-880 / ATCC MYA-4621 / FGSC 9543 / NRRL 43880)</name>
    <name type="common">Mucormycosis agent</name>
    <name type="synonym">Rhizopus arrhizus var. delemar</name>
    <dbReference type="NCBI Taxonomy" id="246409"/>
    <lineage>
        <taxon>Eukaryota</taxon>
        <taxon>Fungi</taxon>
        <taxon>Fungi incertae sedis</taxon>
        <taxon>Mucoromycota</taxon>
        <taxon>Mucoromycotina</taxon>
        <taxon>Mucoromycetes</taxon>
        <taxon>Mucorales</taxon>
        <taxon>Mucorineae</taxon>
        <taxon>Rhizopodaceae</taxon>
        <taxon>Rhizopus</taxon>
    </lineage>
</organism>
<sequence length="107" mass="12619">MAANERQRIWELIFNIDHVQRKRIQGLENDGSLNVENRIRTNLGFEFKIDCHMVSVLFETTLREVSVTYSYIQSDKYVTAKIKEQSLLMVMLQCMEHLEVIHLFPSS</sequence>
<dbReference type="InParanoid" id="I1BVK2"/>